<evidence type="ECO:0000313" key="1">
    <source>
        <dbReference type="EMBL" id="GBL73208.1"/>
    </source>
</evidence>
<protein>
    <submittedName>
        <fullName evidence="1">Uncharacterized protein</fullName>
    </submittedName>
</protein>
<dbReference type="AlphaFoldDB" id="A0A4Y2A0E6"/>
<organism evidence="1 2">
    <name type="scientific">Araneus ventricosus</name>
    <name type="common">Orbweaver spider</name>
    <name type="synonym">Epeira ventricosa</name>
    <dbReference type="NCBI Taxonomy" id="182803"/>
    <lineage>
        <taxon>Eukaryota</taxon>
        <taxon>Metazoa</taxon>
        <taxon>Ecdysozoa</taxon>
        <taxon>Arthropoda</taxon>
        <taxon>Chelicerata</taxon>
        <taxon>Arachnida</taxon>
        <taxon>Araneae</taxon>
        <taxon>Araneomorphae</taxon>
        <taxon>Entelegynae</taxon>
        <taxon>Araneoidea</taxon>
        <taxon>Araneidae</taxon>
        <taxon>Araneus</taxon>
    </lineage>
</organism>
<keyword evidence="2" id="KW-1185">Reference proteome</keyword>
<sequence>MTCLRLYIHERSAANSTIPPPCIYTGRISLFIAHAKAGHQYEKPMGIGAGGRKFGYPTSLYIQRLHSDYYAVNAEMRRCRYMEEKNLSRWGRDIGGWP</sequence>
<dbReference type="Proteomes" id="UP000499080">
    <property type="component" value="Unassembled WGS sequence"/>
</dbReference>
<dbReference type="EMBL" id="BGPR01000003">
    <property type="protein sequence ID" value="GBL73208.1"/>
    <property type="molecule type" value="Genomic_DNA"/>
</dbReference>
<accession>A0A4Y2A0E6</accession>
<reference evidence="1 2" key="1">
    <citation type="journal article" date="2019" name="Sci. Rep.">
        <title>Orb-weaving spider Araneus ventricosus genome elucidates the spidroin gene catalogue.</title>
        <authorList>
            <person name="Kono N."/>
            <person name="Nakamura H."/>
            <person name="Ohtoshi R."/>
            <person name="Moran D.A.P."/>
            <person name="Shinohara A."/>
            <person name="Yoshida Y."/>
            <person name="Fujiwara M."/>
            <person name="Mori M."/>
            <person name="Tomita M."/>
            <person name="Arakawa K."/>
        </authorList>
    </citation>
    <scope>NUCLEOTIDE SEQUENCE [LARGE SCALE GENOMIC DNA]</scope>
</reference>
<evidence type="ECO:0000313" key="2">
    <source>
        <dbReference type="Proteomes" id="UP000499080"/>
    </source>
</evidence>
<proteinExistence type="predicted"/>
<gene>
    <name evidence="1" type="ORF">AVEN_159271_1</name>
</gene>
<comment type="caution">
    <text evidence="1">The sequence shown here is derived from an EMBL/GenBank/DDBJ whole genome shotgun (WGS) entry which is preliminary data.</text>
</comment>
<name>A0A4Y2A0E6_ARAVE</name>